<dbReference type="PANTHER" id="PTHR10252">
    <property type="entry name" value="HISTONE-LIKE TRANSCRIPTION FACTOR CCAAT-RELATED"/>
    <property type="match status" value="1"/>
</dbReference>
<dbReference type="Gene3D" id="1.10.20.10">
    <property type="entry name" value="Histone, subunit A"/>
    <property type="match status" value="1"/>
</dbReference>
<protein>
    <recommendedName>
        <fullName evidence="4">Transcription factor CBF/NF-Y/archaeal histone domain-containing protein</fullName>
    </recommendedName>
</protein>
<feature type="compositionally biased region" description="Basic and acidic residues" evidence="3">
    <location>
        <begin position="92"/>
        <end position="102"/>
    </location>
</feature>
<dbReference type="InterPro" id="IPR009072">
    <property type="entry name" value="Histone-fold"/>
</dbReference>
<name>A0A6A7BPN3_9PEZI</name>
<dbReference type="InterPro" id="IPR003958">
    <property type="entry name" value="CBFA_NFYB_domain"/>
</dbReference>
<evidence type="ECO:0000256" key="2">
    <source>
        <dbReference type="ARBA" id="ARBA00023242"/>
    </source>
</evidence>
<feature type="domain" description="Transcription factor CBF/NF-Y/archaeal histone" evidence="4">
    <location>
        <begin position="6"/>
        <end position="74"/>
    </location>
</feature>
<dbReference type="GO" id="GO:0017054">
    <property type="term" value="C:negative cofactor 2 complex"/>
    <property type="evidence" value="ECO:0007669"/>
    <property type="project" value="TreeGrafter"/>
</dbReference>
<dbReference type="SUPFAM" id="SSF47113">
    <property type="entry name" value="Histone-fold"/>
    <property type="match status" value="1"/>
</dbReference>
<feature type="non-terminal residue" evidence="5">
    <location>
        <position position="1"/>
    </location>
</feature>
<feature type="region of interest" description="Disordered" evidence="3">
    <location>
        <begin position="92"/>
        <end position="119"/>
    </location>
</feature>
<keyword evidence="2" id="KW-0539">Nucleus</keyword>
<gene>
    <name evidence="5" type="ORF">K470DRAFT_197411</name>
</gene>
<proteinExistence type="predicted"/>
<keyword evidence="6" id="KW-1185">Reference proteome</keyword>
<comment type="subcellular location">
    <subcellularLocation>
        <location evidence="1">Nucleus</location>
    </subcellularLocation>
</comment>
<dbReference type="CDD" id="cd22906">
    <property type="entry name" value="HFD_DRAP1"/>
    <property type="match status" value="1"/>
</dbReference>
<organism evidence="5 6">
    <name type="scientific">Piedraia hortae CBS 480.64</name>
    <dbReference type="NCBI Taxonomy" id="1314780"/>
    <lineage>
        <taxon>Eukaryota</taxon>
        <taxon>Fungi</taxon>
        <taxon>Dikarya</taxon>
        <taxon>Ascomycota</taxon>
        <taxon>Pezizomycotina</taxon>
        <taxon>Dothideomycetes</taxon>
        <taxon>Dothideomycetidae</taxon>
        <taxon>Capnodiales</taxon>
        <taxon>Piedraiaceae</taxon>
        <taxon>Piedraia</taxon>
    </lineage>
</organism>
<reference evidence="5" key="1">
    <citation type="journal article" date="2020" name="Stud. Mycol.">
        <title>101 Dothideomycetes genomes: a test case for predicting lifestyles and emergence of pathogens.</title>
        <authorList>
            <person name="Haridas S."/>
            <person name="Albert R."/>
            <person name="Binder M."/>
            <person name="Bloem J."/>
            <person name="Labutti K."/>
            <person name="Salamov A."/>
            <person name="Andreopoulos B."/>
            <person name="Baker S."/>
            <person name="Barry K."/>
            <person name="Bills G."/>
            <person name="Bluhm B."/>
            <person name="Cannon C."/>
            <person name="Castanera R."/>
            <person name="Culley D."/>
            <person name="Daum C."/>
            <person name="Ezra D."/>
            <person name="Gonzalez J."/>
            <person name="Henrissat B."/>
            <person name="Kuo A."/>
            <person name="Liang C."/>
            <person name="Lipzen A."/>
            <person name="Lutzoni F."/>
            <person name="Magnuson J."/>
            <person name="Mondo S."/>
            <person name="Nolan M."/>
            <person name="Ohm R."/>
            <person name="Pangilinan J."/>
            <person name="Park H.-J."/>
            <person name="Ramirez L."/>
            <person name="Alfaro M."/>
            <person name="Sun H."/>
            <person name="Tritt A."/>
            <person name="Yoshinaga Y."/>
            <person name="Zwiers L.-H."/>
            <person name="Turgeon B."/>
            <person name="Goodwin S."/>
            <person name="Spatafora J."/>
            <person name="Crous P."/>
            <person name="Grigoriev I."/>
        </authorList>
    </citation>
    <scope>NUCLEOTIDE SEQUENCE</scope>
    <source>
        <strain evidence="5">CBS 480.64</strain>
    </source>
</reference>
<evidence type="ECO:0000313" key="6">
    <source>
        <dbReference type="Proteomes" id="UP000799421"/>
    </source>
</evidence>
<dbReference type="GO" id="GO:0001046">
    <property type="term" value="F:core promoter sequence-specific DNA binding"/>
    <property type="evidence" value="ECO:0007669"/>
    <property type="project" value="TreeGrafter"/>
</dbReference>
<evidence type="ECO:0000256" key="3">
    <source>
        <dbReference type="SAM" id="MobiDB-lite"/>
    </source>
</evidence>
<dbReference type="AlphaFoldDB" id="A0A6A7BPN3"/>
<feature type="non-terminal residue" evidence="5">
    <location>
        <position position="119"/>
    </location>
</feature>
<dbReference type="OrthoDB" id="653904at2759"/>
<dbReference type="EMBL" id="MU006053">
    <property type="protein sequence ID" value="KAF2857283.1"/>
    <property type="molecule type" value="Genomic_DNA"/>
</dbReference>
<dbReference type="InterPro" id="IPR050568">
    <property type="entry name" value="Transcr_DNA_Rep_Reg"/>
</dbReference>
<evidence type="ECO:0000259" key="4">
    <source>
        <dbReference type="Pfam" id="PF00808"/>
    </source>
</evidence>
<dbReference type="GO" id="GO:0016251">
    <property type="term" value="F:RNA polymerase II general transcription initiation factor activity"/>
    <property type="evidence" value="ECO:0007669"/>
    <property type="project" value="TreeGrafter"/>
</dbReference>
<sequence length="119" mass="13216">GIEFKASFPVARIKRIMQADDDIGKVAQVTPHVVSRALELFMIKMIVAATLEGRIQFGGRLPKKVTPQHLKQAVSANDTFDFLQDIFKKVPDAPSKAKKDAASDSDEEAKKPKKRGKKR</sequence>
<dbReference type="Proteomes" id="UP000799421">
    <property type="component" value="Unassembled WGS sequence"/>
</dbReference>
<accession>A0A6A7BPN3</accession>
<evidence type="ECO:0000256" key="1">
    <source>
        <dbReference type="ARBA" id="ARBA00004123"/>
    </source>
</evidence>
<dbReference type="PANTHER" id="PTHR10252:SF5">
    <property type="entry name" value="DR1-ASSOCIATED COREPRESSOR"/>
    <property type="match status" value="1"/>
</dbReference>
<dbReference type="GO" id="GO:0046982">
    <property type="term" value="F:protein heterodimerization activity"/>
    <property type="evidence" value="ECO:0007669"/>
    <property type="project" value="InterPro"/>
</dbReference>
<dbReference type="Pfam" id="PF00808">
    <property type="entry name" value="CBFD_NFYB_HMF"/>
    <property type="match status" value="1"/>
</dbReference>
<evidence type="ECO:0000313" key="5">
    <source>
        <dbReference type="EMBL" id="KAF2857283.1"/>
    </source>
</evidence>